<dbReference type="STRING" id="425264.A0A3G2S295"/>
<feature type="compositionally biased region" description="Basic residues" evidence="1">
    <location>
        <begin position="269"/>
        <end position="278"/>
    </location>
</feature>
<protein>
    <submittedName>
        <fullName evidence="2">Phosphoglycerate mutase</fullName>
    </submittedName>
</protein>
<name>A0A3G2S295_MALR7</name>
<dbReference type="CDD" id="cd07067">
    <property type="entry name" value="HP_PGM_like"/>
    <property type="match status" value="1"/>
</dbReference>
<evidence type="ECO:0000313" key="3">
    <source>
        <dbReference type="Proteomes" id="UP000269793"/>
    </source>
</evidence>
<dbReference type="GO" id="GO:0050278">
    <property type="term" value="F:sedoheptulose-bisphosphatase activity"/>
    <property type="evidence" value="ECO:0007669"/>
    <property type="project" value="TreeGrafter"/>
</dbReference>
<sequence>MQESRPAALLTLVRHAESMANVDRVLQGVCDAPLSPRGSKQLQQLEDAWRPTSASLNLFDLPKPALIVTSPIGRAKRTSCAIARGCGINTLPESDTTTFRSAHCEAPQHVAHDTVRADAGLSERHFGTAECTRKMQPVQGYERPPSKELGRAESVTAFYKRAADVGVKWMDWLETYARHNLQDRGSPDSDHQNKAPDTIPHLVLVSHGQWINAFLQQHLPDTWEKADLYYIQSANTSLFTIGLHVTPTSRRLELLRRNDTRHLDETTRPSKRGRRAKPPQRTTLTALWS</sequence>
<gene>
    <name evidence="2" type="ORF">DNF11_0318</name>
</gene>
<dbReference type="SMART" id="SM00855">
    <property type="entry name" value="PGAM"/>
    <property type="match status" value="1"/>
</dbReference>
<dbReference type="GO" id="GO:0046390">
    <property type="term" value="P:ribose phosphate biosynthetic process"/>
    <property type="evidence" value="ECO:0007669"/>
    <property type="project" value="TreeGrafter"/>
</dbReference>
<feature type="region of interest" description="Disordered" evidence="1">
    <location>
        <begin position="264"/>
        <end position="289"/>
    </location>
</feature>
<proteinExistence type="predicted"/>
<dbReference type="PANTHER" id="PTHR48100">
    <property type="entry name" value="BROAD-SPECIFICITY PHOSPHATASE YOR283W-RELATED"/>
    <property type="match status" value="1"/>
</dbReference>
<dbReference type="Gene3D" id="3.40.50.1240">
    <property type="entry name" value="Phosphoglycerate mutase-like"/>
    <property type="match status" value="1"/>
</dbReference>
<dbReference type="Proteomes" id="UP000269793">
    <property type="component" value="Chromosome I"/>
</dbReference>
<organism evidence="2 3">
    <name type="scientific">Malassezia restricta (strain ATCC 96810 / NBRC 103918 / CBS 7877)</name>
    <name type="common">Seborrheic dermatitis infection agent</name>
    <dbReference type="NCBI Taxonomy" id="425264"/>
    <lineage>
        <taxon>Eukaryota</taxon>
        <taxon>Fungi</taxon>
        <taxon>Dikarya</taxon>
        <taxon>Basidiomycota</taxon>
        <taxon>Ustilaginomycotina</taxon>
        <taxon>Malasseziomycetes</taxon>
        <taxon>Malasseziales</taxon>
        <taxon>Malasseziaceae</taxon>
        <taxon>Malassezia</taxon>
    </lineage>
</organism>
<dbReference type="OrthoDB" id="354304at2759"/>
<dbReference type="PANTHER" id="PTHR48100:SF15">
    <property type="entry name" value="SEDOHEPTULOSE 1,7-BISPHOSPHATASE"/>
    <property type="match status" value="1"/>
</dbReference>
<dbReference type="SUPFAM" id="SSF53254">
    <property type="entry name" value="Phosphoglycerate mutase-like"/>
    <property type="match status" value="1"/>
</dbReference>
<keyword evidence="3" id="KW-1185">Reference proteome</keyword>
<evidence type="ECO:0000313" key="2">
    <source>
        <dbReference type="EMBL" id="AYO41268.1"/>
    </source>
</evidence>
<reference evidence="2 3" key="1">
    <citation type="submission" date="2018-10" db="EMBL/GenBank/DDBJ databases">
        <title>Complete genome sequence of Malassezia restricta CBS 7877.</title>
        <authorList>
            <person name="Morand S.C."/>
            <person name="Bertignac M."/>
            <person name="Iltis A."/>
            <person name="Kolder I."/>
            <person name="Pirovano W."/>
            <person name="Jourdain R."/>
            <person name="Clavaud C."/>
        </authorList>
    </citation>
    <scope>NUCLEOTIDE SEQUENCE [LARGE SCALE GENOMIC DNA]</scope>
    <source>
        <strain evidence="2 3">CBS 7877</strain>
    </source>
</reference>
<dbReference type="InterPro" id="IPR029033">
    <property type="entry name" value="His_PPase_superfam"/>
</dbReference>
<dbReference type="InterPro" id="IPR050275">
    <property type="entry name" value="PGM_Phosphatase"/>
</dbReference>
<dbReference type="AlphaFoldDB" id="A0A3G2S295"/>
<dbReference type="Pfam" id="PF00300">
    <property type="entry name" value="His_Phos_1"/>
    <property type="match status" value="1"/>
</dbReference>
<dbReference type="VEuPathDB" id="FungiDB:DNF11_0318"/>
<dbReference type="EMBL" id="CP033148">
    <property type="protein sequence ID" value="AYO41268.1"/>
    <property type="molecule type" value="Genomic_DNA"/>
</dbReference>
<accession>A0A3G2S295</accession>
<evidence type="ECO:0000256" key="1">
    <source>
        <dbReference type="SAM" id="MobiDB-lite"/>
    </source>
</evidence>
<dbReference type="InterPro" id="IPR013078">
    <property type="entry name" value="His_Pase_superF_clade-1"/>
</dbReference>
<feature type="compositionally biased region" description="Polar residues" evidence="1">
    <location>
        <begin position="280"/>
        <end position="289"/>
    </location>
</feature>